<dbReference type="InterPro" id="IPR009016">
    <property type="entry name" value="Fe_hydrogenase"/>
</dbReference>
<dbReference type="GO" id="GO:0051539">
    <property type="term" value="F:4 iron, 4 sulfur cluster binding"/>
    <property type="evidence" value="ECO:0007669"/>
    <property type="project" value="UniProtKB-KW"/>
</dbReference>
<keyword evidence="10" id="KW-0411">Iron-sulfur</keyword>
<gene>
    <name evidence="17" type="primary">hndD_25</name>
    <name evidence="17" type="ORF">SDC9_92941</name>
</gene>
<proteinExistence type="inferred from homology"/>
<dbReference type="SMART" id="SM00929">
    <property type="entry name" value="NADH-G_4Fe-4S_3"/>
    <property type="match status" value="1"/>
</dbReference>
<evidence type="ECO:0000256" key="8">
    <source>
        <dbReference type="ARBA" id="ARBA00022967"/>
    </source>
</evidence>
<accession>A0A645A5V1</accession>
<dbReference type="InterPro" id="IPR017900">
    <property type="entry name" value="4Fe4S_Fe_S_CS"/>
</dbReference>
<evidence type="ECO:0000256" key="10">
    <source>
        <dbReference type="ARBA" id="ARBA00023014"/>
    </source>
</evidence>
<dbReference type="InterPro" id="IPR013352">
    <property type="entry name" value="Fe_hydrogenase_subset"/>
</dbReference>
<feature type="domain" description="2Fe-2S ferredoxin-type" evidence="14">
    <location>
        <begin position="1"/>
        <end position="77"/>
    </location>
</feature>
<dbReference type="Gene3D" id="4.10.260.20">
    <property type="entry name" value="Iron hydrogenase, small subunit"/>
    <property type="match status" value="1"/>
</dbReference>
<dbReference type="InterPro" id="IPR036010">
    <property type="entry name" value="2Fe-2S_ferredoxin-like_sf"/>
</dbReference>
<dbReference type="InterPro" id="IPR049830">
    <property type="entry name" value="HndD"/>
</dbReference>
<dbReference type="Gene3D" id="3.10.20.740">
    <property type="match status" value="1"/>
</dbReference>
<dbReference type="AlphaFoldDB" id="A0A645A5V1"/>
<dbReference type="InterPro" id="IPR036991">
    <property type="entry name" value="Fe_hydrogenase_ssu_sf"/>
</dbReference>
<evidence type="ECO:0000256" key="12">
    <source>
        <dbReference type="ARBA" id="ARBA00023136"/>
    </source>
</evidence>
<organism evidence="17">
    <name type="scientific">bioreactor metagenome</name>
    <dbReference type="NCBI Taxonomy" id="1076179"/>
    <lineage>
        <taxon>unclassified sequences</taxon>
        <taxon>metagenomes</taxon>
        <taxon>ecological metagenomes</taxon>
    </lineage>
</organism>
<evidence type="ECO:0000256" key="7">
    <source>
        <dbReference type="ARBA" id="ARBA00022737"/>
    </source>
</evidence>
<evidence type="ECO:0000256" key="4">
    <source>
        <dbReference type="ARBA" id="ARBA00022485"/>
    </source>
</evidence>
<dbReference type="InterPro" id="IPR003149">
    <property type="entry name" value="Fe_hydrogenase_ssu"/>
</dbReference>
<dbReference type="Gene3D" id="3.40.950.10">
    <property type="entry name" value="Fe-only Hydrogenase (Larger Subunit), Chain L, domain 3"/>
    <property type="match status" value="1"/>
</dbReference>
<dbReference type="PROSITE" id="PS51085">
    <property type="entry name" value="2FE2S_FER_2"/>
    <property type="match status" value="1"/>
</dbReference>
<dbReference type="PROSITE" id="PS00198">
    <property type="entry name" value="4FE4S_FER_1"/>
    <property type="match status" value="1"/>
</dbReference>
<dbReference type="NCBIfam" id="TIGR02512">
    <property type="entry name" value="FeFe_hydrog_A"/>
    <property type="match status" value="1"/>
</dbReference>
<dbReference type="SUPFAM" id="SSF54292">
    <property type="entry name" value="2Fe-2S ferredoxin-like"/>
    <property type="match status" value="1"/>
</dbReference>
<dbReference type="GO" id="GO:0005506">
    <property type="term" value="F:iron ion binding"/>
    <property type="evidence" value="ECO:0007669"/>
    <property type="project" value="InterPro"/>
</dbReference>
<keyword evidence="5" id="KW-0001">2Fe-2S</keyword>
<feature type="domain" description="4Fe-4S ferredoxin-type" evidence="15">
    <location>
        <begin position="137"/>
        <end position="167"/>
    </location>
</feature>
<comment type="caution">
    <text evidence="17">The sequence shown here is derived from an EMBL/GenBank/DDBJ whole genome shotgun (WGS) entry which is preliminary data.</text>
</comment>
<dbReference type="Pfam" id="PF12838">
    <property type="entry name" value="Fer4_7"/>
    <property type="match status" value="1"/>
</dbReference>
<dbReference type="InterPro" id="IPR019574">
    <property type="entry name" value="NADH_UbQ_OxRdtase_Gsu_4Fe4S-bd"/>
</dbReference>
<evidence type="ECO:0000256" key="9">
    <source>
        <dbReference type="ARBA" id="ARBA00023004"/>
    </source>
</evidence>
<dbReference type="CDD" id="cd00207">
    <property type="entry name" value="fer2"/>
    <property type="match status" value="1"/>
</dbReference>
<dbReference type="GO" id="GO:0051537">
    <property type="term" value="F:2 iron, 2 sulfur cluster binding"/>
    <property type="evidence" value="ECO:0007669"/>
    <property type="project" value="UniProtKB-KW"/>
</dbReference>
<evidence type="ECO:0000256" key="6">
    <source>
        <dbReference type="ARBA" id="ARBA00022723"/>
    </source>
</evidence>
<protein>
    <submittedName>
        <fullName evidence="17">NADP-reducing hydrogenase subunit HndD</fullName>
        <ecNumber evidence="17">1.12.1.3</ecNumber>
    </submittedName>
</protein>
<keyword evidence="11" id="KW-0520">NAD</keyword>
<dbReference type="GO" id="GO:0016020">
    <property type="term" value="C:membrane"/>
    <property type="evidence" value="ECO:0007669"/>
    <property type="project" value="UniProtKB-SubCell"/>
</dbReference>
<dbReference type="Pfam" id="PF10588">
    <property type="entry name" value="NADH-G_4Fe-4S_3"/>
    <property type="match status" value="1"/>
</dbReference>
<evidence type="ECO:0000256" key="5">
    <source>
        <dbReference type="ARBA" id="ARBA00022714"/>
    </source>
</evidence>
<dbReference type="InterPro" id="IPR050340">
    <property type="entry name" value="Cytosolic_Fe-S_CAF"/>
</dbReference>
<feature type="domain" description="4Fe-4S ferredoxin-type" evidence="15">
    <location>
        <begin position="189"/>
        <end position="209"/>
    </location>
</feature>
<dbReference type="EC" id="1.12.1.3" evidence="17"/>
<dbReference type="InterPro" id="IPR001041">
    <property type="entry name" value="2Fe-2S_ferredoxin-type"/>
</dbReference>
<evidence type="ECO:0000256" key="1">
    <source>
        <dbReference type="ARBA" id="ARBA00001966"/>
    </source>
</evidence>
<dbReference type="SMART" id="SM00902">
    <property type="entry name" value="Fe_hyd_SSU"/>
    <property type="match status" value="1"/>
</dbReference>
<dbReference type="SUPFAM" id="SSF54862">
    <property type="entry name" value="4Fe-4S ferredoxins"/>
    <property type="match status" value="1"/>
</dbReference>
<dbReference type="FunFam" id="3.30.70.20:FF:000035">
    <property type="entry name" value="Iron hydrogenase 1"/>
    <property type="match status" value="1"/>
</dbReference>
<evidence type="ECO:0000259" key="15">
    <source>
        <dbReference type="PROSITE" id="PS51379"/>
    </source>
</evidence>
<evidence type="ECO:0000256" key="2">
    <source>
        <dbReference type="ARBA" id="ARBA00004370"/>
    </source>
</evidence>
<feature type="domain" description="4Fe-4S His(Cys)3-ligated-type" evidence="16">
    <location>
        <begin position="77"/>
        <end position="116"/>
    </location>
</feature>
<dbReference type="FunFam" id="3.10.20.740:FF:000004">
    <property type="entry name" value="NADH-quinone oxidoreductase"/>
    <property type="match status" value="1"/>
</dbReference>
<evidence type="ECO:0000256" key="13">
    <source>
        <dbReference type="ARBA" id="ARBA00034078"/>
    </source>
</evidence>
<name>A0A645A5V1_9ZZZZ</name>
<dbReference type="PROSITE" id="PS51379">
    <property type="entry name" value="4FE4S_FER_2"/>
    <property type="match status" value="2"/>
</dbReference>
<evidence type="ECO:0000259" key="14">
    <source>
        <dbReference type="PROSITE" id="PS51085"/>
    </source>
</evidence>
<reference evidence="17" key="1">
    <citation type="submission" date="2019-08" db="EMBL/GenBank/DDBJ databases">
        <authorList>
            <person name="Kucharzyk K."/>
            <person name="Murdoch R.W."/>
            <person name="Higgins S."/>
            <person name="Loffler F."/>
        </authorList>
    </citation>
    <scope>NUCLEOTIDE SEQUENCE</scope>
</reference>
<keyword evidence="4" id="KW-0004">4Fe-4S</keyword>
<keyword evidence="12" id="KW-0472">Membrane</keyword>
<dbReference type="InterPro" id="IPR017896">
    <property type="entry name" value="4Fe4S_Fe-S-bd"/>
</dbReference>
<dbReference type="Gene3D" id="3.30.70.20">
    <property type="match status" value="1"/>
</dbReference>
<sequence>MEININNRPVQVAEGTTILEACRSVGIDVPTLCYLEDVSQNASCGVCVVEVKGAKSLLRSCITQVTAGMEIFTNSPRAMQARKLNVELLLANHPQDCLICDRNGNCELQKLTHALGINTKRFARTRKGYLEKDESSLSLVRDPEKCILCGRCVAVCSQMQGVRAIDFSGRGLKSKISTFLDAGLGLVPCSNCGQCALVCPTGAITEKSSVSEVWSALQDPERIVLVQTAPAVRVGIGEAMGMPYGSLVTGQMVAGLRRLGFSKVFDTNFAADLTIVEEGNELLHRIKTGGTLPMITSCSPGWIKFIEDFYPGQLKHLSTCKSPQQMFGAVAKTYYAEKTGIDPRKIVVVSIMPCTAKKYEAKRPEMDGAYHYWKEKLNLKNEEHFFDVDFSLTTRELARMFSETGIKFSSLPEEQFDSPLGESTGAAVIFGATGGVMEAALRTAYEAYTGKTLQDVNFTSIRGLQGIKEADINLDGTVIKVAVANTLKNAGILLEQIKNGTSPYVFIEVMTCPGGCLGGGGQPIPTNAETREKRAESIYYDDDHKAIRKSHENPEITAIYADFLKKPLGEKSHHLLHTHYMKRSIKFQHSNLPLKISFI</sequence>
<comment type="subcellular location">
    <subcellularLocation>
        <location evidence="2">Membrane</location>
    </subcellularLocation>
</comment>
<dbReference type="PROSITE" id="PS51839">
    <property type="entry name" value="4FE4S_HC3"/>
    <property type="match status" value="1"/>
</dbReference>
<dbReference type="GO" id="GO:0050583">
    <property type="term" value="F:hydrogen dehydrogenase (NADP+) activity"/>
    <property type="evidence" value="ECO:0007669"/>
    <property type="project" value="UniProtKB-EC"/>
</dbReference>
<dbReference type="PANTHER" id="PTHR11615">
    <property type="entry name" value="NITRATE, FORMATE, IRON DEHYDROGENASE"/>
    <property type="match status" value="1"/>
</dbReference>
<dbReference type="Pfam" id="PF13510">
    <property type="entry name" value="Fer2_4"/>
    <property type="match status" value="1"/>
</dbReference>
<dbReference type="EMBL" id="VSSQ01011201">
    <property type="protein sequence ID" value="MPM46243.1"/>
    <property type="molecule type" value="Genomic_DNA"/>
</dbReference>
<evidence type="ECO:0000256" key="3">
    <source>
        <dbReference type="ARBA" id="ARBA00005404"/>
    </source>
</evidence>
<keyword evidence="6" id="KW-0479">Metal-binding</keyword>
<evidence type="ECO:0000259" key="16">
    <source>
        <dbReference type="PROSITE" id="PS51839"/>
    </source>
</evidence>
<keyword evidence="7" id="KW-0677">Repeat</keyword>
<dbReference type="NCBIfam" id="NF040763">
    <property type="entry name" value="FeFe_hydrog_A6"/>
    <property type="match status" value="1"/>
</dbReference>
<dbReference type="GO" id="GO:0008901">
    <property type="term" value="F:ferredoxin hydrogenase activity"/>
    <property type="evidence" value="ECO:0007669"/>
    <property type="project" value="InterPro"/>
</dbReference>
<dbReference type="Gene3D" id="3.40.50.1780">
    <property type="match status" value="1"/>
</dbReference>
<keyword evidence="8" id="KW-1278">Translocase</keyword>
<comment type="cofactor">
    <cofactor evidence="1">
        <name>[4Fe-4S] cluster</name>
        <dbReference type="ChEBI" id="CHEBI:49883"/>
    </cofactor>
</comment>
<keyword evidence="17" id="KW-0560">Oxidoreductase</keyword>
<dbReference type="Pfam" id="PF02906">
    <property type="entry name" value="Fe_hyd_lg_C"/>
    <property type="match status" value="1"/>
</dbReference>
<dbReference type="Pfam" id="PF02256">
    <property type="entry name" value="Fe_hyd_SSU"/>
    <property type="match status" value="1"/>
</dbReference>
<dbReference type="SUPFAM" id="SSF53920">
    <property type="entry name" value="Fe-only hydrogenase"/>
    <property type="match status" value="1"/>
</dbReference>
<evidence type="ECO:0000313" key="17">
    <source>
        <dbReference type="EMBL" id="MPM46243.1"/>
    </source>
</evidence>
<evidence type="ECO:0000256" key="11">
    <source>
        <dbReference type="ARBA" id="ARBA00023027"/>
    </source>
</evidence>
<dbReference type="InterPro" id="IPR004108">
    <property type="entry name" value="Fe_hydrogenase_lsu_C"/>
</dbReference>
<keyword evidence="9" id="KW-0408">Iron</keyword>
<comment type="similarity">
    <text evidence="3">Belongs to the complex I 75 kDa subunit family.</text>
</comment>
<comment type="cofactor">
    <cofactor evidence="13">
        <name>[2Fe-2S] cluster</name>
        <dbReference type="ChEBI" id="CHEBI:190135"/>
    </cofactor>
</comment>